<evidence type="ECO:0000313" key="3">
    <source>
        <dbReference type="Proteomes" id="UP000199111"/>
    </source>
</evidence>
<dbReference type="SUPFAM" id="SSF52091">
    <property type="entry name" value="SpoIIaa-like"/>
    <property type="match status" value="1"/>
</dbReference>
<feature type="domain" description="STAS" evidence="1">
    <location>
        <begin position="8"/>
        <end position="109"/>
    </location>
</feature>
<organism evidence="2 3">
    <name type="scientific">Streptosporangium canum</name>
    <dbReference type="NCBI Taxonomy" id="324952"/>
    <lineage>
        <taxon>Bacteria</taxon>
        <taxon>Bacillati</taxon>
        <taxon>Actinomycetota</taxon>
        <taxon>Actinomycetes</taxon>
        <taxon>Streptosporangiales</taxon>
        <taxon>Streptosporangiaceae</taxon>
        <taxon>Streptosporangium</taxon>
    </lineage>
</organism>
<accession>A0A1I3H297</accession>
<evidence type="ECO:0000313" key="2">
    <source>
        <dbReference type="EMBL" id="SFI29773.1"/>
    </source>
</evidence>
<dbReference type="InterPro" id="IPR058548">
    <property type="entry name" value="MlaB-like_STAS"/>
</dbReference>
<dbReference type="PANTHER" id="PTHR33495">
    <property type="entry name" value="ANTI-SIGMA FACTOR ANTAGONIST TM_1081-RELATED-RELATED"/>
    <property type="match status" value="1"/>
</dbReference>
<dbReference type="GO" id="GO:0043856">
    <property type="term" value="F:anti-sigma factor antagonist activity"/>
    <property type="evidence" value="ECO:0007669"/>
    <property type="project" value="TreeGrafter"/>
</dbReference>
<dbReference type="CDD" id="cd07043">
    <property type="entry name" value="STAS_anti-anti-sigma_factors"/>
    <property type="match status" value="1"/>
</dbReference>
<dbReference type="Proteomes" id="UP000199111">
    <property type="component" value="Unassembled WGS sequence"/>
</dbReference>
<gene>
    <name evidence="2" type="ORF">SAMN05216275_102323</name>
</gene>
<dbReference type="RefSeq" id="WP_093885634.1">
    <property type="nucleotide sequence ID" value="NZ_FOQY01000002.1"/>
</dbReference>
<dbReference type="PROSITE" id="PS50801">
    <property type="entry name" value="STAS"/>
    <property type="match status" value="1"/>
</dbReference>
<name>A0A1I3H297_9ACTN</name>
<dbReference type="Pfam" id="PF13466">
    <property type="entry name" value="STAS_2"/>
    <property type="match status" value="1"/>
</dbReference>
<protein>
    <submittedName>
        <fullName evidence="2">Anti-sigma B factor antagonist</fullName>
    </submittedName>
</protein>
<reference evidence="3" key="1">
    <citation type="submission" date="2016-10" db="EMBL/GenBank/DDBJ databases">
        <authorList>
            <person name="Varghese N."/>
            <person name="Submissions S."/>
        </authorList>
    </citation>
    <scope>NUCLEOTIDE SEQUENCE [LARGE SCALE GENOMIC DNA]</scope>
    <source>
        <strain evidence="3">CGMCC 4.2126</strain>
    </source>
</reference>
<dbReference type="PANTHER" id="PTHR33495:SF2">
    <property type="entry name" value="ANTI-SIGMA FACTOR ANTAGONIST TM_1081-RELATED"/>
    <property type="match status" value="1"/>
</dbReference>
<dbReference type="InterPro" id="IPR002645">
    <property type="entry name" value="STAS_dom"/>
</dbReference>
<evidence type="ECO:0000259" key="1">
    <source>
        <dbReference type="PROSITE" id="PS50801"/>
    </source>
</evidence>
<dbReference type="GeneID" id="96296659"/>
<dbReference type="InterPro" id="IPR036513">
    <property type="entry name" value="STAS_dom_sf"/>
</dbReference>
<keyword evidence="3" id="KW-1185">Reference proteome</keyword>
<sequence length="109" mass="11921">MLEKTPLRTEVQSTAEGTTCLVLTGDLDYDTAAELFTLAQELFSADLRLLELDLSGLDFVDSSGVAALINVYNTALARDSAMRIIALTPYLRHLFKVTALDQVFELPPA</sequence>
<dbReference type="EMBL" id="FOQY01000002">
    <property type="protein sequence ID" value="SFI29773.1"/>
    <property type="molecule type" value="Genomic_DNA"/>
</dbReference>
<proteinExistence type="predicted"/>
<dbReference type="AlphaFoldDB" id="A0A1I3H297"/>
<dbReference type="Gene3D" id="3.30.750.24">
    <property type="entry name" value="STAS domain"/>
    <property type="match status" value="1"/>
</dbReference>